<comment type="subcellular location">
    <subcellularLocation>
        <location evidence="1">Membrane</location>
    </subcellularLocation>
</comment>
<evidence type="ECO:0000259" key="5">
    <source>
        <dbReference type="SMART" id="SM01158"/>
    </source>
</evidence>
<evidence type="ECO:0000256" key="2">
    <source>
        <dbReference type="ARBA" id="ARBA00022692"/>
    </source>
</evidence>
<sequence length="634" mass="71700">MDSPLTQQSRPDSFEPKVVQLYLHLFNVLANEEVEDAVPSEGFWSEFFLLKPDKQKLYDILEPMTAFDLLHMHTQMQVFFKRSIAEAGSAMSPRNENALENLTAFLCAVFNKKYPNPNTDVIEVLAGLDAIDKLMSDLVHGLEAIIRQGTKQSFRTKALDTVLSLVAGGFHTSLVSYFMHKDLFSALMKYIHDIHDNHDHGNGLKALVVVGVLSSYHKFESQNVYQNRLEDFVNEDTIRLLVQQFASVSVHIRDQYVDVQDDQTPPWNLNSTLALVGLRGLSADAKKPLPPSEDEAKSLFASLPKHDASAVLSLYSFVQANKLFAANLLNAPSDKDAATPFSNFLSSTSYISHHAHRGQRQVTYAVLSLLSLRIMVEDLLLAKKICSADNKMAIRLCRQRPPFLPLVTQARVPATAILDICTDALSHNLRKRLDVQLYSLALSIILRVVTYLERSKIRLLHHWSYIWGSLLSLMRFLTQYAADLKHLRGIRESLCATLASLAAFCLSKGDGFLPDPASYDDLFYKLIEADDMLQKFKQAYCDQESSSDTLRRSMKALISVSSHYHELLKAQHGKKTHQSPTAIQKVIKEGYDTLNLEADDDFGQWERWRESNWKPELKKMIRVSVEDARLLALS</sequence>
<dbReference type="Pfam" id="PF08427">
    <property type="entry name" value="ARMH3_C"/>
    <property type="match status" value="1"/>
</dbReference>
<keyword evidence="4" id="KW-0472">Membrane</keyword>
<dbReference type="GO" id="GO:0016020">
    <property type="term" value="C:membrane"/>
    <property type="evidence" value="ECO:0007669"/>
    <property type="project" value="UniProtKB-SubCell"/>
</dbReference>
<proteinExistence type="predicted"/>
<accession>A0A072P4T8</accession>
<keyword evidence="3" id="KW-1133">Transmembrane helix</keyword>
<evidence type="ECO:0000313" key="7">
    <source>
        <dbReference type="Proteomes" id="UP000027920"/>
    </source>
</evidence>
<dbReference type="VEuPathDB" id="FungiDB:A1O9_09424"/>
<evidence type="ECO:0000256" key="4">
    <source>
        <dbReference type="ARBA" id="ARBA00023136"/>
    </source>
</evidence>
<organism evidence="6 7">
    <name type="scientific">Exophiala aquamarina CBS 119918</name>
    <dbReference type="NCBI Taxonomy" id="1182545"/>
    <lineage>
        <taxon>Eukaryota</taxon>
        <taxon>Fungi</taxon>
        <taxon>Dikarya</taxon>
        <taxon>Ascomycota</taxon>
        <taxon>Pezizomycotina</taxon>
        <taxon>Eurotiomycetes</taxon>
        <taxon>Chaetothyriomycetidae</taxon>
        <taxon>Chaetothyriales</taxon>
        <taxon>Herpotrichiellaceae</taxon>
        <taxon>Exophiala</taxon>
    </lineage>
</organism>
<name>A0A072P4T8_9EURO</name>
<dbReference type="GO" id="GO:0005829">
    <property type="term" value="C:cytosol"/>
    <property type="evidence" value="ECO:0007669"/>
    <property type="project" value="TreeGrafter"/>
</dbReference>
<gene>
    <name evidence="6" type="ORF">A1O9_09424</name>
</gene>
<dbReference type="GeneID" id="25284333"/>
<dbReference type="RefSeq" id="XP_013256848.1">
    <property type="nucleotide sequence ID" value="XM_013401394.1"/>
</dbReference>
<evidence type="ECO:0000313" key="6">
    <source>
        <dbReference type="EMBL" id="KEF54258.1"/>
    </source>
</evidence>
<dbReference type="InterPro" id="IPR039868">
    <property type="entry name" value="ARMD3-like"/>
</dbReference>
<evidence type="ECO:0000256" key="3">
    <source>
        <dbReference type="ARBA" id="ARBA00022989"/>
    </source>
</evidence>
<protein>
    <recommendedName>
        <fullName evidence="5">Armadillo-like helical domain-containing protein</fullName>
    </recommendedName>
</protein>
<feature type="domain" description="Armadillo-like helical" evidence="5">
    <location>
        <begin position="405"/>
        <end position="632"/>
    </location>
</feature>
<dbReference type="HOGENOM" id="CLU_029861_1_1_1"/>
<keyword evidence="2" id="KW-0812">Transmembrane</keyword>
<keyword evidence="7" id="KW-1185">Reference proteome</keyword>
<dbReference type="PANTHER" id="PTHR13608">
    <property type="entry name" value="ARMADILLO-LIKE HELICAL DOMAIN-CONTAINING PROTEIN 3"/>
    <property type="match status" value="1"/>
</dbReference>
<dbReference type="SMART" id="SM01158">
    <property type="entry name" value="DUF1741"/>
    <property type="match status" value="1"/>
</dbReference>
<reference evidence="6 7" key="1">
    <citation type="submission" date="2013-03" db="EMBL/GenBank/DDBJ databases">
        <title>The Genome Sequence of Exophiala aquamarina CBS 119918.</title>
        <authorList>
            <consortium name="The Broad Institute Genomics Platform"/>
            <person name="Cuomo C."/>
            <person name="de Hoog S."/>
            <person name="Gorbushina A."/>
            <person name="Walker B."/>
            <person name="Young S.K."/>
            <person name="Zeng Q."/>
            <person name="Gargeya S."/>
            <person name="Fitzgerald M."/>
            <person name="Haas B."/>
            <person name="Abouelleil A."/>
            <person name="Allen A.W."/>
            <person name="Alvarado L."/>
            <person name="Arachchi H.M."/>
            <person name="Berlin A.M."/>
            <person name="Chapman S.B."/>
            <person name="Gainer-Dewar J."/>
            <person name="Goldberg J."/>
            <person name="Griggs A."/>
            <person name="Gujja S."/>
            <person name="Hansen M."/>
            <person name="Howarth C."/>
            <person name="Imamovic A."/>
            <person name="Ireland A."/>
            <person name="Larimer J."/>
            <person name="McCowan C."/>
            <person name="Murphy C."/>
            <person name="Pearson M."/>
            <person name="Poon T.W."/>
            <person name="Priest M."/>
            <person name="Roberts A."/>
            <person name="Saif S."/>
            <person name="Shea T."/>
            <person name="Sisk P."/>
            <person name="Sykes S."/>
            <person name="Wortman J."/>
            <person name="Nusbaum C."/>
            <person name="Birren B."/>
        </authorList>
    </citation>
    <scope>NUCLEOTIDE SEQUENCE [LARGE SCALE GENOMIC DNA]</scope>
    <source>
        <strain evidence="6 7">CBS 119918</strain>
    </source>
</reference>
<comment type="caution">
    <text evidence="6">The sequence shown here is derived from an EMBL/GenBank/DDBJ whole genome shotgun (WGS) entry which is preliminary data.</text>
</comment>
<dbReference type="InterPro" id="IPR013636">
    <property type="entry name" value="ARMH3_C"/>
</dbReference>
<dbReference type="OrthoDB" id="2012278at2759"/>
<dbReference type="PANTHER" id="PTHR13608:SF3">
    <property type="entry name" value="ARMADILLO-LIKE HELICAL DOMAIN-CONTAINING PROTEIN 3"/>
    <property type="match status" value="1"/>
</dbReference>
<dbReference type="AlphaFoldDB" id="A0A072P4T8"/>
<dbReference type="Proteomes" id="UP000027920">
    <property type="component" value="Unassembled WGS sequence"/>
</dbReference>
<dbReference type="EMBL" id="AMGV01000010">
    <property type="protein sequence ID" value="KEF54258.1"/>
    <property type="molecule type" value="Genomic_DNA"/>
</dbReference>
<evidence type="ECO:0000256" key="1">
    <source>
        <dbReference type="ARBA" id="ARBA00004370"/>
    </source>
</evidence>